<keyword evidence="1" id="KW-0472">Membrane</keyword>
<sequence>ADHKNNSFNKIIFMILYLFCILGLFDVYRTERLDGISLFDLGKTIIKEINKQNGSHEKVIKNMQSYYEELQGIKHDMELEKPYTFRLLFVLEDNGGPPHIRSEVTHVFSQFYYERLNKKEEFDKLLVKTKMEWENILNVNEQKKKKYNKEKV</sequence>
<reference evidence="2" key="1">
    <citation type="submission" date="2015-12" db="EMBL/GenBank/DDBJ databases">
        <title>De novo transcriptome assembly of four potential Pierce s Disease insect vectors from Arizona vineyards.</title>
        <authorList>
            <person name="Tassone E.E."/>
        </authorList>
    </citation>
    <scope>NUCLEOTIDE SEQUENCE</scope>
</reference>
<keyword evidence="1" id="KW-0812">Transmembrane</keyword>
<feature type="non-terminal residue" evidence="2">
    <location>
        <position position="1"/>
    </location>
</feature>
<evidence type="ECO:0000313" key="2">
    <source>
        <dbReference type="EMBL" id="JAS12955.1"/>
    </source>
</evidence>
<evidence type="ECO:0000256" key="1">
    <source>
        <dbReference type="SAM" id="Phobius"/>
    </source>
</evidence>
<name>A0A1B6CI01_9HEMI</name>
<organism evidence="2">
    <name type="scientific">Clastoptera arizonana</name>
    <name type="common">Arizona spittle bug</name>
    <dbReference type="NCBI Taxonomy" id="38151"/>
    <lineage>
        <taxon>Eukaryota</taxon>
        <taxon>Metazoa</taxon>
        <taxon>Ecdysozoa</taxon>
        <taxon>Arthropoda</taxon>
        <taxon>Hexapoda</taxon>
        <taxon>Insecta</taxon>
        <taxon>Pterygota</taxon>
        <taxon>Neoptera</taxon>
        <taxon>Paraneoptera</taxon>
        <taxon>Hemiptera</taxon>
        <taxon>Auchenorrhyncha</taxon>
        <taxon>Cercopoidea</taxon>
        <taxon>Clastopteridae</taxon>
        <taxon>Clastoptera</taxon>
    </lineage>
</organism>
<keyword evidence="1" id="KW-1133">Transmembrane helix</keyword>
<protein>
    <submittedName>
        <fullName evidence="2">Uncharacterized protein</fullName>
    </submittedName>
</protein>
<proteinExistence type="predicted"/>
<dbReference type="EMBL" id="GEDC01024343">
    <property type="protein sequence ID" value="JAS12955.1"/>
    <property type="molecule type" value="Transcribed_RNA"/>
</dbReference>
<feature type="transmembrane region" description="Helical" evidence="1">
    <location>
        <begin position="12"/>
        <end position="28"/>
    </location>
</feature>
<dbReference type="AlphaFoldDB" id="A0A1B6CI01"/>
<accession>A0A1B6CI01</accession>
<gene>
    <name evidence="2" type="ORF">g.4295</name>
</gene>